<reference evidence="2 3" key="1">
    <citation type="submission" date="2023-08" db="EMBL/GenBank/DDBJ databases">
        <authorList>
            <person name="Palmer J.M."/>
        </authorList>
    </citation>
    <scope>NUCLEOTIDE SEQUENCE [LARGE SCALE GENOMIC DNA]</scope>
    <source>
        <strain evidence="2 3">TWF481</strain>
    </source>
</reference>
<comment type="caution">
    <text evidence="2">The sequence shown here is derived from an EMBL/GenBank/DDBJ whole genome shotgun (WGS) entry which is preliminary data.</text>
</comment>
<keyword evidence="3" id="KW-1185">Reference proteome</keyword>
<dbReference type="EMBL" id="JAVHJL010000013">
    <property type="protein sequence ID" value="KAK6495412.1"/>
    <property type="molecule type" value="Genomic_DNA"/>
</dbReference>
<name>A0AAV9VT71_9PEZI</name>
<dbReference type="Proteomes" id="UP001370758">
    <property type="component" value="Unassembled WGS sequence"/>
</dbReference>
<feature type="region of interest" description="Disordered" evidence="1">
    <location>
        <begin position="1"/>
        <end position="125"/>
    </location>
</feature>
<gene>
    <name evidence="2" type="ORF">TWF481_003435</name>
</gene>
<evidence type="ECO:0000313" key="3">
    <source>
        <dbReference type="Proteomes" id="UP001370758"/>
    </source>
</evidence>
<feature type="compositionally biased region" description="Polar residues" evidence="1">
    <location>
        <begin position="13"/>
        <end position="24"/>
    </location>
</feature>
<sequence length="202" mass="22993">MGEWSSFPDYSPTRANDITSSIPSSDDLDFDSQDTMDNETEPRPERICPAPNQVGLRSFTTKKGPDDIFGARINRSALRPAEPAQKPPEPTKQTTIPEEHIRVRQKPTTSPQKAQSGAEKSASQSTWELVKHTALQKQYFPKRICHIYEWGRNNNPAVLLILLSWFTMFILAQTKILRVSAWEFSKTELKQENPNFYTHTGS</sequence>
<evidence type="ECO:0000313" key="2">
    <source>
        <dbReference type="EMBL" id="KAK6495412.1"/>
    </source>
</evidence>
<protein>
    <submittedName>
        <fullName evidence="2">Uncharacterized protein</fullName>
    </submittedName>
</protein>
<organism evidence="2 3">
    <name type="scientific">Arthrobotrys musiformis</name>
    <dbReference type="NCBI Taxonomy" id="47236"/>
    <lineage>
        <taxon>Eukaryota</taxon>
        <taxon>Fungi</taxon>
        <taxon>Dikarya</taxon>
        <taxon>Ascomycota</taxon>
        <taxon>Pezizomycotina</taxon>
        <taxon>Orbiliomycetes</taxon>
        <taxon>Orbiliales</taxon>
        <taxon>Orbiliaceae</taxon>
        <taxon>Arthrobotrys</taxon>
    </lineage>
</organism>
<feature type="compositionally biased region" description="Polar residues" evidence="1">
    <location>
        <begin position="106"/>
        <end position="115"/>
    </location>
</feature>
<evidence type="ECO:0000256" key="1">
    <source>
        <dbReference type="SAM" id="MobiDB-lite"/>
    </source>
</evidence>
<feature type="compositionally biased region" description="Acidic residues" evidence="1">
    <location>
        <begin position="26"/>
        <end position="39"/>
    </location>
</feature>
<proteinExistence type="predicted"/>
<accession>A0AAV9VT71</accession>
<dbReference type="AlphaFoldDB" id="A0AAV9VT71"/>